<organism evidence="1">
    <name type="scientific">marine sediment metagenome</name>
    <dbReference type="NCBI Taxonomy" id="412755"/>
    <lineage>
        <taxon>unclassified sequences</taxon>
        <taxon>metagenomes</taxon>
        <taxon>ecological metagenomes</taxon>
    </lineage>
</organism>
<feature type="non-terminal residue" evidence="1">
    <location>
        <position position="63"/>
    </location>
</feature>
<comment type="caution">
    <text evidence="1">The sequence shown here is derived from an EMBL/GenBank/DDBJ whole genome shotgun (WGS) entry which is preliminary data.</text>
</comment>
<proteinExistence type="predicted"/>
<dbReference type="EMBL" id="LAZR01029315">
    <property type="protein sequence ID" value="KKL59948.1"/>
    <property type="molecule type" value="Genomic_DNA"/>
</dbReference>
<reference evidence="1" key="1">
    <citation type="journal article" date="2015" name="Nature">
        <title>Complex archaea that bridge the gap between prokaryotes and eukaryotes.</title>
        <authorList>
            <person name="Spang A."/>
            <person name="Saw J.H."/>
            <person name="Jorgensen S.L."/>
            <person name="Zaremba-Niedzwiedzka K."/>
            <person name="Martijn J."/>
            <person name="Lind A.E."/>
            <person name="van Eijk R."/>
            <person name="Schleper C."/>
            <person name="Guy L."/>
            <person name="Ettema T.J."/>
        </authorList>
    </citation>
    <scope>NUCLEOTIDE SEQUENCE</scope>
</reference>
<protein>
    <submittedName>
        <fullName evidence="1">Uncharacterized protein</fullName>
    </submittedName>
</protein>
<name>A0A0F9DDY8_9ZZZZ</name>
<gene>
    <name evidence="1" type="ORF">LCGC14_2210190</name>
</gene>
<accession>A0A0F9DDY8</accession>
<dbReference type="AlphaFoldDB" id="A0A0F9DDY8"/>
<sequence length="63" mass="7411">MTRKIPKWRVTLYWRDPVVQGERQTLRIAAAWTPARALIGVLMSRPIVEPRAEQEIHEGLYRV</sequence>
<evidence type="ECO:0000313" key="1">
    <source>
        <dbReference type="EMBL" id="KKL59948.1"/>
    </source>
</evidence>